<dbReference type="PANTHER" id="PTHR43610">
    <property type="entry name" value="BLL6696 PROTEIN"/>
    <property type="match status" value="1"/>
</dbReference>
<sequence length="195" mass="21921">MILAMPTRISLADKPTLIGKRVRLRPVRADDAPQVAALHPETLRLTGTRRVPEVEELRRWYGGLAEHDDRLDLAIVEPGDDRYAGEAVLNELDPDSGSCGFRILLIGPQYFGRGLGTEAARLMLAHAFDTVGLHRVELEVYAFNPRARHVYEKVGFVHEGVKRHALRWDGAWVDAHVMAILSDEWATHRGYPDLT</sequence>
<accession>A0ABP9S9W4</accession>
<dbReference type="SUPFAM" id="SSF55729">
    <property type="entry name" value="Acyl-CoA N-acyltransferases (Nat)"/>
    <property type="match status" value="1"/>
</dbReference>
<gene>
    <name evidence="2" type="ORF">GCM10023322_51240</name>
</gene>
<name>A0ABP9S9W4_9ACTN</name>
<dbReference type="EMBL" id="BAABJQ010000017">
    <property type="protein sequence ID" value="GAA5192199.1"/>
    <property type="molecule type" value="Genomic_DNA"/>
</dbReference>
<dbReference type="InterPro" id="IPR000182">
    <property type="entry name" value="GNAT_dom"/>
</dbReference>
<evidence type="ECO:0000313" key="2">
    <source>
        <dbReference type="EMBL" id="GAA5192199.1"/>
    </source>
</evidence>
<dbReference type="PROSITE" id="PS51186">
    <property type="entry name" value="GNAT"/>
    <property type="match status" value="1"/>
</dbReference>
<dbReference type="PANTHER" id="PTHR43610:SF1">
    <property type="entry name" value="N-ACETYLTRANSFERASE DOMAIN-CONTAINING PROTEIN"/>
    <property type="match status" value="1"/>
</dbReference>
<dbReference type="Proteomes" id="UP001501570">
    <property type="component" value="Unassembled WGS sequence"/>
</dbReference>
<proteinExistence type="predicted"/>
<protein>
    <submittedName>
        <fullName evidence="2">GNAT family protein</fullName>
    </submittedName>
</protein>
<evidence type="ECO:0000313" key="3">
    <source>
        <dbReference type="Proteomes" id="UP001501570"/>
    </source>
</evidence>
<keyword evidence="3" id="KW-1185">Reference proteome</keyword>
<dbReference type="Pfam" id="PF13302">
    <property type="entry name" value="Acetyltransf_3"/>
    <property type="match status" value="1"/>
</dbReference>
<dbReference type="InterPro" id="IPR016181">
    <property type="entry name" value="Acyl_CoA_acyltransferase"/>
</dbReference>
<dbReference type="Gene3D" id="3.40.630.30">
    <property type="match status" value="1"/>
</dbReference>
<reference evidence="3" key="1">
    <citation type="journal article" date="2019" name="Int. J. Syst. Evol. Microbiol.">
        <title>The Global Catalogue of Microorganisms (GCM) 10K type strain sequencing project: providing services to taxonomists for standard genome sequencing and annotation.</title>
        <authorList>
            <consortium name="The Broad Institute Genomics Platform"/>
            <consortium name="The Broad Institute Genome Sequencing Center for Infectious Disease"/>
            <person name="Wu L."/>
            <person name="Ma J."/>
        </authorList>
    </citation>
    <scope>NUCLEOTIDE SEQUENCE [LARGE SCALE GENOMIC DNA]</scope>
    <source>
        <strain evidence="3">JCM 18304</strain>
    </source>
</reference>
<organism evidence="2 3">
    <name type="scientific">Rugosimonospora acidiphila</name>
    <dbReference type="NCBI Taxonomy" id="556531"/>
    <lineage>
        <taxon>Bacteria</taxon>
        <taxon>Bacillati</taxon>
        <taxon>Actinomycetota</taxon>
        <taxon>Actinomycetes</taxon>
        <taxon>Micromonosporales</taxon>
        <taxon>Micromonosporaceae</taxon>
        <taxon>Rugosimonospora</taxon>
    </lineage>
</organism>
<feature type="domain" description="N-acetyltransferase" evidence="1">
    <location>
        <begin position="22"/>
        <end position="179"/>
    </location>
</feature>
<comment type="caution">
    <text evidence="2">The sequence shown here is derived from an EMBL/GenBank/DDBJ whole genome shotgun (WGS) entry which is preliminary data.</text>
</comment>
<dbReference type="RefSeq" id="WP_425570952.1">
    <property type="nucleotide sequence ID" value="NZ_BAABJQ010000017.1"/>
</dbReference>
<evidence type="ECO:0000259" key="1">
    <source>
        <dbReference type="PROSITE" id="PS51186"/>
    </source>
</evidence>